<evidence type="ECO:0000313" key="1">
    <source>
        <dbReference type="EMBL" id="XBV24252.1"/>
    </source>
</evidence>
<organism evidence="1">
    <name type="scientific">Kribbella sp. HUAS MG21</name>
    <dbReference type="NCBI Taxonomy" id="3160966"/>
    <lineage>
        <taxon>Bacteria</taxon>
        <taxon>Bacillati</taxon>
        <taxon>Actinomycetota</taxon>
        <taxon>Actinomycetes</taxon>
        <taxon>Propionibacteriales</taxon>
        <taxon>Kribbellaceae</taxon>
        <taxon>Kribbella</taxon>
    </lineage>
</organism>
<dbReference type="EMBL" id="CP158165">
    <property type="protein sequence ID" value="XBV24252.1"/>
    <property type="molecule type" value="Genomic_DNA"/>
</dbReference>
<name>A0AAU7TBQ6_9ACTN</name>
<protein>
    <submittedName>
        <fullName evidence="1">Uncharacterized protein</fullName>
    </submittedName>
</protein>
<dbReference type="RefSeq" id="WP_350277076.1">
    <property type="nucleotide sequence ID" value="NZ_CP158165.1"/>
</dbReference>
<sequence>MAGWASLRVELRRLEEEAPGALVVWPGPESERREDKPASVQLAAWATGIAGELHATYGDFVQLQVGAMSFPDKQLLVRDLRGERGEVVGLHVAAAGPLSVRSGRSSHSDVLVTNRTAHQQVLVSSRRLSSAVTDASGKVVGLYVGPINAVRVEFPIEPHATRSVPVLIGTASVVPSLGYAVPPGTWGLAIELRTANAWTRSAPLELTVTP</sequence>
<reference evidence="1" key="1">
    <citation type="submission" date="2024-06" db="EMBL/GenBank/DDBJ databases">
        <title>Kribbella sp. strain HUAS MG21 genome sequences.</title>
        <authorList>
            <person name="Mo P."/>
        </authorList>
    </citation>
    <scope>NUCLEOTIDE SEQUENCE</scope>
    <source>
        <strain evidence="1">HUAS MG21</strain>
    </source>
</reference>
<accession>A0AAU7TBQ6</accession>
<dbReference type="AlphaFoldDB" id="A0AAU7TBQ6"/>
<gene>
    <name evidence="1" type="ORF">ABN611_37560</name>
</gene>
<proteinExistence type="predicted"/>